<dbReference type="Gene3D" id="3.40.50.150">
    <property type="entry name" value="Vaccinia Virus protein VP39"/>
    <property type="match status" value="1"/>
</dbReference>
<organism evidence="3 4">
    <name type="scientific">Glycocaulis abyssi</name>
    <dbReference type="NCBI Taxonomy" id="1433403"/>
    <lineage>
        <taxon>Bacteria</taxon>
        <taxon>Pseudomonadati</taxon>
        <taxon>Pseudomonadota</taxon>
        <taxon>Alphaproteobacteria</taxon>
        <taxon>Maricaulales</taxon>
        <taxon>Maricaulaceae</taxon>
        <taxon>Glycocaulis</taxon>
    </lineage>
</organism>
<keyword evidence="3" id="KW-0489">Methyltransferase</keyword>
<dbReference type="RefSeq" id="WP_371395130.1">
    <property type="nucleotide sequence ID" value="NZ_CP163422.1"/>
</dbReference>
<dbReference type="Pfam" id="PF13649">
    <property type="entry name" value="Methyltransf_25"/>
    <property type="match status" value="1"/>
</dbReference>
<accession>A0ABV9NH25</accession>
<dbReference type="Proteomes" id="UP001596024">
    <property type="component" value="Unassembled WGS sequence"/>
</dbReference>
<evidence type="ECO:0000313" key="4">
    <source>
        <dbReference type="Proteomes" id="UP001596024"/>
    </source>
</evidence>
<dbReference type="CDD" id="cd02440">
    <property type="entry name" value="AdoMet_MTases"/>
    <property type="match status" value="1"/>
</dbReference>
<feature type="domain" description="Methyltransferase" evidence="2">
    <location>
        <begin position="51"/>
        <end position="148"/>
    </location>
</feature>
<dbReference type="SUPFAM" id="SSF53335">
    <property type="entry name" value="S-adenosyl-L-methionine-dependent methyltransferases"/>
    <property type="match status" value="1"/>
</dbReference>
<gene>
    <name evidence="3" type="ORF">ACFPB0_13735</name>
</gene>
<keyword evidence="1 3" id="KW-0808">Transferase</keyword>
<proteinExistence type="predicted"/>
<name>A0ABV9NH25_9PROT</name>
<keyword evidence="4" id="KW-1185">Reference proteome</keyword>
<evidence type="ECO:0000259" key="2">
    <source>
        <dbReference type="Pfam" id="PF13649"/>
    </source>
</evidence>
<evidence type="ECO:0000256" key="1">
    <source>
        <dbReference type="ARBA" id="ARBA00022679"/>
    </source>
</evidence>
<reference evidence="4" key="1">
    <citation type="journal article" date="2019" name="Int. J. Syst. Evol. Microbiol.">
        <title>The Global Catalogue of Microorganisms (GCM) 10K type strain sequencing project: providing services to taxonomists for standard genome sequencing and annotation.</title>
        <authorList>
            <consortium name="The Broad Institute Genomics Platform"/>
            <consortium name="The Broad Institute Genome Sequencing Center for Infectious Disease"/>
            <person name="Wu L."/>
            <person name="Ma J."/>
        </authorList>
    </citation>
    <scope>NUCLEOTIDE SEQUENCE [LARGE SCALE GENOMIC DNA]</scope>
    <source>
        <strain evidence="4">CCUG 62981</strain>
    </source>
</reference>
<dbReference type="InterPro" id="IPR016461">
    <property type="entry name" value="COMT-like"/>
</dbReference>
<dbReference type="InterPro" id="IPR029063">
    <property type="entry name" value="SAM-dependent_MTases_sf"/>
</dbReference>
<dbReference type="PROSITE" id="PS51683">
    <property type="entry name" value="SAM_OMT_II"/>
    <property type="match status" value="1"/>
</dbReference>
<dbReference type="GO" id="GO:0008168">
    <property type="term" value="F:methyltransferase activity"/>
    <property type="evidence" value="ECO:0007669"/>
    <property type="project" value="UniProtKB-KW"/>
</dbReference>
<protein>
    <submittedName>
        <fullName evidence="3">Class I SAM-dependent methyltransferase</fullName>
        <ecNumber evidence="3">2.1.1.-</ecNumber>
    </submittedName>
</protein>
<dbReference type="PANTHER" id="PTHR43861">
    <property type="entry name" value="TRANS-ACONITATE 2-METHYLTRANSFERASE-RELATED"/>
    <property type="match status" value="1"/>
</dbReference>
<dbReference type="GO" id="GO:0032259">
    <property type="term" value="P:methylation"/>
    <property type="evidence" value="ECO:0007669"/>
    <property type="project" value="UniProtKB-KW"/>
</dbReference>
<comment type="caution">
    <text evidence="3">The sequence shown here is derived from an EMBL/GenBank/DDBJ whole genome shotgun (WGS) entry which is preliminary data.</text>
</comment>
<sequence length="222" mass="24167">MADPAPQTFTPALGKAWLTPAYDAAIALMTREKVWRTALVRDIAPQRSMRILDIGCGTGALLLAISGTEPSADLAGLDPDPSVLARAKRKARKREARITFIEGFFGEASLPDGWQPDVITSSLVLHQVPMAEKRRILSQAFDILPVGGRLVIADYGLQRTKLMRTLFRNTVQRLDGIEDTIPNADGVLPLLMEQAGFEDVRETKIVPTVTGSISIYSANRGA</sequence>
<evidence type="ECO:0000313" key="3">
    <source>
        <dbReference type="EMBL" id="MFC4726353.1"/>
    </source>
</evidence>
<dbReference type="EC" id="2.1.1.-" evidence="3"/>
<dbReference type="InterPro" id="IPR041698">
    <property type="entry name" value="Methyltransf_25"/>
</dbReference>
<dbReference type="EMBL" id="JBHSGQ010000010">
    <property type="protein sequence ID" value="MFC4726353.1"/>
    <property type="molecule type" value="Genomic_DNA"/>
</dbReference>